<dbReference type="EMBL" id="JBEPLT010000016">
    <property type="protein sequence ID" value="MET3560670.1"/>
    <property type="molecule type" value="Genomic_DNA"/>
</dbReference>
<reference evidence="1 2" key="1">
    <citation type="submission" date="2024-06" db="EMBL/GenBank/DDBJ databases">
        <title>Genomic Encyclopedia of Type Strains, Phase IV (KMG-IV): sequencing the most valuable type-strain genomes for metagenomic binning, comparative biology and taxonomic classification.</title>
        <authorList>
            <person name="Goeker M."/>
        </authorList>
    </citation>
    <scope>NUCLEOTIDE SEQUENCE [LARGE SCALE GENOMIC DNA]</scope>
    <source>
        <strain evidence="1 2">DSM 23650</strain>
    </source>
</reference>
<name>A0ABV2FQ27_9HYPH</name>
<gene>
    <name evidence="1" type="ORF">ABID39_001378</name>
</gene>
<proteinExistence type="predicted"/>
<sequence length="275" mass="31061">MNRVLAKPEIITEISFEEIRAAALAHLKELLPEYTFLESDPAVKVIEAFSYRELLLRQRINEAIRNNILDFAIGESLNALGNWHGLQRMEGESDERYRERIQLHTRSGKGSGTEPYYKLIALSADSRVKDAIIYRKGKAPTIYVALFGNNEDGTASEDLIQTVSQALHRKNIIMTNDTIIVHAAVKKVIDLEADVWLLPETSLKILTQMEANLRAAWKQEQAIGRELSLSWWVSRLMVSGVQKVIAITPSQDSTVYDEEVLALGKITLNFKGRAR</sequence>
<dbReference type="RefSeq" id="WP_354187235.1">
    <property type="nucleotide sequence ID" value="NZ_JBEPLT010000016.1"/>
</dbReference>
<comment type="caution">
    <text evidence="1">The sequence shown here is derived from an EMBL/GenBank/DDBJ whole genome shotgun (WGS) entry which is preliminary data.</text>
</comment>
<dbReference type="InterPro" id="IPR014507">
    <property type="entry name" value="Baseplate_assembly_J_pred"/>
</dbReference>
<evidence type="ECO:0000313" key="2">
    <source>
        <dbReference type="Proteomes" id="UP001549112"/>
    </source>
</evidence>
<organism evidence="1 2">
    <name type="scientific">Bartonella japonica</name>
    <dbReference type="NCBI Taxonomy" id="357761"/>
    <lineage>
        <taxon>Bacteria</taxon>
        <taxon>Pseudomonadati</taxon>
        <taxon>Pseudomonadota</taxon>
        <taxon>Alphaproteobacteria</taxon>
        <taxon>Hyphomicrobiales</taxon>
        <taxon>Bartonellaceae</taxon>
        <taxon>Bartonella</taxon>
    </lineage>
</organism>
<accession>A0ABV2FQ27</accession>
<keyword evidence="2" id="KW-1185">Reference proteome</keyword>
<evidence type="ECO:0000313" key="1">
    <source>
        <dbReference type="EMBL" id="MET3560670.1"/>
    </source>
</evidence>
<protein>
    <submittedName>
        <fullName evidence="1">Phage-related baseplate assembly protein</fullName>
    </submittedName>
</protein>
<dbReference type="PIRSF" id="PIRSF020481">
    <property type="entry name" value="BAP"/>
    <property type="match status" value="1"/>
</dbReference>
<dbReference type="Proteomes" id="UP001549112">
    <property type="component" value="Unassembled WGS sequence"/>
</dbReference>